<reference evidence="1 2" key="1">
    <citation type="submission" date="2017-04" db="EMBL/GenBank/DDBJ databases">
        <authorList>
            <person name="Afonso C.L."/>
            <person name="Miller P.J."/>
            <person name="Scott M.A."/>
            <person name="Spackman E."/>
            <person name="Goraichik I."/>
            <person name="Dimitrov K.M."/>
            <person name="Suarez D.L."/>
            <person name="Swayne D.E."/>
        </authorList>
    </citation>
    <scope>NUCLEOTIDE SEQUENCE [LARGE SCALE GENOMIC DNA]</scope>
    <source>
        <strain evidence="1 2">DSM 26133</strain>
    </source>
</reference>
<dbReference type="STRING" id="692418.SAMN04488029_1903"/>
<evidence type="ECO:0000313" key="2">
    <source>
        <dbReference type="Proteomes" id="UP000192472"/>
    </source>
</evidence>
<accession>A0A1W2GC64</accession>
<dbReference type="EMBL" id="FWYF01000002">
    <property type="protein sequence ID" value="SMD34213.1"/>
    <property type="molecule type" value="Genomic_DNA"/>
</dbReference>
<keyword evidence="2" id="KW-1185">Reference proteome</keyword>
<organism evidence="1 2">
    <name type="scientific">Reichenbachiella faecimaris</name>
    <dbReference type="NCBI Taxonomy" id="692418"/>
    <lineage>
        <taxon>Bacteria</taxon>
        <taxon>Pseudomonadati</taxon>
        <taxon>Bacteroidota</taxon>
        <taxon>Cytophagia</taxon>
        <taxon>Cytophagales</taxon>
        <taxon>Reichenbachiellaceae</taxon>
        <taxon>Reichenbachiella</taxon>
    </lineage>
</organism>
<dbReference type="AlphaFoldDB" id="A0A1W2GC64"/>
<proteinExistence type="predicted"/>
<protein>
    <recommendedName>
        <fullName evidence="3">Tetratricopeptide repeat-containing protein</fullName>
    </recommendedName>
</protein>
<gene>
    <name evidence="1" type="ORF">SAMN04488029_1903</name>
</gene>
<sequence>MKEINKLVDLVTYGLKSNFDVINLTGDVENPGKEQLLYNGVLNGQYPTDESAADGMYQSDIYDQRFRMLKSRLRHKLYDLLYHINFDEPGFTHTTKVELECKEYIHKAHILFKLGEYAMSDKQLNKCITLAEENQITQALLEAYELKSDILSHECKPTDFELTIKTISDLRVLNHKEKENRDLFLRMRMLMSKSIHSRNTCQDHLKKAADSTEKLWKSIQSINVFLNYYQLKTWLLLLNRDYNGLYKFTIEASKIVSKAKVETDRFDQGYNSYLASRALLAAEKYKEGYAEAKAGYKFMDKSTERWFDHSETYFLLAMHNQDYKLAKRVLEDVIKNPNYSRAPEVTVGRWKVFRIYLNFATPGKDMLKRVRFSDVYEAAEYYYVESKGYYFTLPLLEFIHHINKDRLDLAMNKLDEVENYFFKHLNEPGKNPREKQFYKMLKTLKTADFDVEKTKSKTEKYLSKLGEKRTQAPFSDFEILPYEHLWEVVLHTVEKMKLANP</sequence>
<evidence type="ECO:0008006" key="3">
    <source>
        <dbReference type="Google" id="ProtNLM"/>
    </source>
</evidence>
<evidence type="ECO:0000313" key="1">
    <source>
        <dbReference type="EMBL" id="SMD34213.1"/>
    </source>
</evidence>
<dbReference type="OrthoDB" id="1490648at2"/>
<dbReference type="RefSeq" id="WP_084372592.1">
    <property type="nucleotide sequence ID" value="NZ_FWYF01000002.1"/>
</dbReference>
<name>A0A1W2GC64_REIFA</name>
<dbReference type="Proteomes" id="UP000192472">
    <property type="component" value="Unassembled WGS sequence"/>
</dbReference>